<dbReference type="eggNOG" id="ENOG502ZG5Y">
    <property type="taxonomic scope" value="Bacteria"/>
</dbReference>
<accession>C6M693</accession>
<name>C6M693_NEISI</name>
<proteinExistence type="predicted"/>
<dbReference type="AlphaFoldDB" id="C6M693"/>
<dbReference type="Proteomes" id="UP000005365">
    <property type="component" value="Unassembled WGS sequence"/>
</dbReference>
<reference evidence="1" key="1">
    <citation type="submission" date="2009-07" db="EMBL/GenBank/DDBJ databases">
        <authorList>
            <person name="Weinstock G."/>
            <person name="Sodergren E."/>
            <person name="Clifton S."/>
            <person name="Fulton L."/>
            <person name="Fulton B."/>
            <person name="Courtney L."/>
            <person name="Fronick C."/>
            <person name="Harrison M."/>
            <person name="Strong C."/>
            <person name="Farmer C."/>
            <person name="Delahaunty K."/>
            <person name="Markovic C."/>
            <person name="Hall O."/>
            <person name="Minx P."/>
            <person name="Tomlinson C."/>
            <person name="Mitreva M."/>
            <person name="Nelson J."/>
            <person name="Hou S."/>
            <person name="Wollam A."/>
            <person name="Pepin K.H."/>
            <person name="Johnson M."/>
            <person name="Bhonagiri V."/>
            <person name="Nash W.E."/>
            <person name="Warren W."/>
            <person name="Chinwalla A."/>
            <person name="Mardis E.R."/>
            <person name="Wilson R.K."/>
        </authorList>
    </citation>
    <scope>NUCLEOTIDE SEQUENCE [LARGE SCALE GENOMIC DNA]</scope>
    <source>
        <strain evidence="1">ATCC 29256</strain>
    </source>
</reference>
<sequence>MTQGFCPFAHGCAQVHQTLRIGRHIGVFRRQQAFGKRPERVFKFFVLRIAVAGEHAAEYAFDVAVQNGFAAVEGKGANGGGGASAYAAEGFQVFALRRKRTAELFDDLLRGFVQIARAAVIAQTRPQRQHFVLRRGGKRLYGREFFQETRIVVQHGGNLRLLEHDFGKPDAIRVFDLPREVVPAVLFLPAEEPFGEGDGCVH</sequence>
<dbReference type="EMBL" id="ACKO02000012">
    <property type="protein sequence ID" value="EET44092.1"/>
    <property type="molecule type" value="Genomic_DNA"/>
</dbReference>
<evidence type="ECO:0000313" key="2">
    <source>
        <dbReference type="Proteomes" id="UP000005365"/>
    </source>
</evidence>
<protein>
    <submittedName>
        <fullName evidence="1">Uncharacterized protein</fullName>
    </submittedName>
</protein>
<comment type="caution">
    <text evidence="1">The sequence shown here is derived from an EMBL/GenBank/DDBJ whole genome shotgun (WGS) entry which is preliminary data.</text>
</comment>
<gene>
    <name evidence="1" type="ORF">NEISICOT_02044</name>
</gene>
<organism evidence="1 2">
    <name type="scientific">Neisseria sicca ATCC 29256</name>
    <dbReference type="NCBI Taxonomy" id="547045"/>
    <lineage>
        <taxon>Bacteria</taxon>
        <taxon>Pseudomonadati</taxon>
        <taxon>Pseudomonadota</taxon>
        <taxon>Betaproteobacteria</taxon>
        <taxon>Neisseriales</taxon>
        <taxon>Neisseriaceae</taxon>
        <taxon>Neisseria</taxon>
    </lineage>
</organism>
<keyword evidence="2" id="KW-1185">Reference proteome</keyword>
<evidence type="ECO:0000313" key="1">
    <source>
        <dbReference type="EMBL" id="EET44092.1"/>
    </source>
</evidence>